<accession>A0A9Q1QYX2</accession>
<feature type="region of interest" description="Disordered" evidence="1">
    <location>
        <begin position="1"/>
        <end position="23"/>
    </location>
</feature>
<dbReference type="InterPro" id="IPR017451">
    <property type="entry name" value="F-box-assoc_interact_dom"/>
</dbReference>
<protein>
    <recommendedName>
        <fullName evidence="2">F-box domain-containing protein</fullName>
    </recommendedName>
</protein>
<proteinExistence type="predicted"/>
<dbReference type="EMBL" id="JAJAGQ010000021">
    <property type="protein sequence ID" value="KAJ8530727.1"/>
    <property type="molecule type" value="Genomic_DNA"/>
</dbReference>
<gene>
    <name evidence="3" type="ORF">K7X08_023608</name>
</gene>
<dbReference type="PANTHER" id="PTHR31672">
    <property type="entry name" value="BNACNNG10540D PROTEIN"/>
    <property type="match status" value="1"/>
</dbReference>
<dbReference type="Pfam" id="PF00646">
    <property type="entry name" value="F-box"/>
    <property type="match status" value="1"/>
</dbReference>
<dbReference type="Pfam" id="PF07734">
    <property type="entry name" value="FBA_1"/>
    <property type="match status" value="1"/>
</dbReference>
<evidence type="ECO:0000313" key="4">
    <source>
        <dbReference type="Proteomes" id="UP001152561"/>
    </source>
</evidence>
<evidence type="ECO:0000259" key="2">
    <source>
        <dbReference type="PROSITE" id="PS50181"/>
    </source>
</evidence>
<sequence length="403" mass="45930">MKSEDTHQHPKRSNSTNHSQFPSTLMQDSSFTITILPPELITEILSRVPVKSLLQFRCISKSWLALISSNEFVNTHLSLSVNTKEYTHHRLMLSFVQPEYNIKDCSVTSLIYGSVTEAFDLDYPMKNPHKSVWIVGSVNGLICLAIEENDLFLWNPSIRKFKKLPDSRPTLRCGYYFMYGFGYDEVHDDYKVVGIFCIFGSGCSYDVEVKIYGLKSDSWRNVDDFQGGLLLNDSGKFVNGKLHWATTARLGEYNGWDIISIDLTDEKWGKVEQPCYEEGSFDFVLGVLENDLSVLCNYHKTRADVWVMKEYGVKDSWTKMYTIRCPNDPGKYMFSPPLCMSSKGEILLVFGSIFMIYNPNGDSIRYPEVTNFDACLEAEIYIESLVSPVLQNEPISATTMKAA</sequence>
<reference evidence="4" key="1">
    <citation type="journal article" date="2023" name="Proc. Natl. Acad. Sci. U.S.A.">
        <title>Genomic and structural basis for evolution of tropane alkaloid biosynthesis.</title>
        <authorList>
            <person name="Wanga Y.-J."/>
            <person name="Taina T."/>
            <person name="Yua J.-Y."/>
            <person name="Lia J."/>
            <person name="Xua B."/>
            <person name="Chenc J."/>
            <person name="D'Auriad J.C."/>
            <person name="Huanga J.-P."/>
            <person name="Huanga S.-X."/>
        </authorList>
    </citation>
    <scope>NUCLEOTIDE SEQUENCE [LARGE SCALE GENOMIC DNA]</scope>
    <source>
        <strain evidence="4">cv. KIB-2019</strain>
    </source>
</reference>
<dbReference type="AlphaFoldDB" id="A0A9Q1QYX2"/>
<feature type="compositionally biased region" description="Polar residues" evidence="1">
    <location>
        <begin position="13"/>
        <end position="23"/>
    </location>
</feature>
<organism evidence="3 4">
    <name type="scientific">Anisodus acutangulus</name>
    <dbReference type="NCBI Taxonomy" id="402998"/>
    <lineage>
        <taxon>Eukaryota</taxon>
        <taxon>Viridiplantae</taxon>
        <taxon>Streptophyta</taxon>
        <taxon>Embryophyta</taxon>
        <taxon>Tracheophyta</taxon>
        <taxon>Spermatophyta</taxon>
        <taxon>Magnoliopsida</taxon>
        <taxon>eudicotyledons</taxon>
        <taxon>Gunneridae</taxon>
        <taxon>Pentapetalae</taxon>
        <taxon>asterids</taxon>
        <taxon>lamiids</taxon>
        <taxon>Solanales</taxon>
        <taxon>Solanaceae</taxon>
        <taxon>Solanoideae</taxon>
        <taxon>Hyoscyameae</taxon>
        <taxon>Anisodus</taxon>
    </lineage>
</organism>
<dbReference type="InterPro" id="IPR050796">
    <property type="entry name" value="SCF_F-box_component"/>
</dbReference>
<dbReference type="NCBIfam" id="TIGR01640">
    <property type="entry name" value="F_box_assoc_1"/>
    <property type="match status" value="1"/>
</dbReference>
<keyword evidence="4" id="KW-1185">Reference proteome</keyword>
<evidence type="ECO:0000256" key="1">
    <source>
        <dbReference type="SAM" id="MobiDB-lite"/>
    </source>
</evidence>
<dbReference type="PANTHER" id="PTHR31672:SF13">
    <property type="entry name" value="F-BOX PROTEIN CPR30-LIKE"/>
    <property type="match status" value="1"/>
</dbReference>
<dbReference type="SUPFAM" id="SSF81383">
    <property type="entry name" value="F-box domain"/>
    <property type="match status" value="1"/>
</dbReference>
<dbReference type="InterPro" id="IPR036047">
    <property type="entry name" value="F-box-like_dom_sf"/>
</dbReference>
<dbReference type="Proteomes" id="UP001152561">
    <property type="component" value="Unassembled WGS sequence"/>
</dbReference>
<dbReference type="Gene3D" id="1.20.1280.50">
    <property type="match status" value="1"/>
</dbReference>
<name>A0A9Q1QYX2_9SOLA</name>
<evidence type="ECO:0000313" key="3">
    <source>
        <dbReference type="EMBL" id="KAJ8530727.1"/>
    </source>
</evidence>
<comment type="caution">
    <text evidence="3">The sequence shown here is derived from an EMBL/GenBank/DDBJ whole genome shotgun (WGS) entry which is preliminary data.</text>
</comment>
<dbReference type="OrthoDB" id="591557at2759"/>
<dbReference type="PROSITE" id="PS50181">
    <property type="entry name" value="FBOX"/>
    <property type="match status" value="1"/>
</dbReference>
<dbReference type="SMART" id="SM00256">
    <property type="entry name" value="FBOX"/>
    <property type="match status" value="1"/>
</dbReference>
<dbReference type="InterPro" id="IPR001810">
    <property type="entry name" value="F-box_dom"/>
</dbReference>
<dbReference type="InterPro" id="IPR006527">
    <property type="entry name" value="F-box-assoc_dom_typ1"/>
</dbReference>
<dbReference type="CDD" id="cd22157">
    <property type="entry name" value="F-box_AtFBW1-like"/>
    <property type="match status" value="1"/>
</dbReference>
<feature type="domain" description="F-box" evidence="2">
    <location>
        <begin position="30"/>
        <end position="76"/>
    </location>
</feature>